<dbReference type="PROSITE" id="PS50102">
    <property type="entry name" value="RRM"/>
    <property type="match status" value="1"/>
</dbReference>
<evidence type="ECO:0000256" key="3">
    <source>
        <dbReference type="PROSITE-ProRule" id="PRU00176"/>
    </source>
</evidence>
<evidence type="ECO:0000313" key="6">
    <source>
        <dbReference type="EMBL" id="CEM56083.1"/>
    </source>
</evidence>
<feature type="region of interest" description="Disordered" evidence="4">
    <location>
        <begin position="436"/>
        <end position="467"/>
    </location>
</feature>
<reference evidence="6" key="1">
    <citation type="submission" date="2014-11" db="EMBL/GenBank/DDBJ databases">
        <authorList>
            <person name="Otto D Thomas"/>
            <person name="Naeem Raeece"/>
        </authorList>
    </citation>
    <scope>NUCLEOTIDE SEQUENCE</scope>
</reference>
<feature type="region of interest" description="Disordered" evidence="4">
    <location>
        <begin position="305"/>
        <end position="324"/>
    </location>
</feature>
<feature type="compositionally biased region" description="Acidic residues" evidence="4">
    <location>
        <begin position="148"/>
        <end position="157"/>
    </location>
</feature>
<dbReference type="InterPro" id="IPR035979">
    <property type="entry name" value="RBD_domain_sf"/>
</dbReference>
<feature type="compositionally biased region" description="Low complexity" evidence="4">
    <location>
        <begin position="259"/>
        <end position="269"/>
    </location>
</feature>
<dbReference type="SMART" id="SM00360">
    <property type="entry name" value="RRM"/>
    <property type="match status" value="1"/>
</dbReference>
<keyword evidence="2 3" id="KW-0694">RNA-binding</keyword>
<organism evidence="6">
    <name type="scientific">Chromera velia CCMP2878</name>
    <dbReference type="NCBI Taxonomy" id="1169474"/>
    <lineage>
        <taxon>Eukaryota</taxon>
        <taxon>Sar</taxon>
        <taxon>Alveolata</taxon>
        <taxon>Colpodellida</taxon>
        <taxon>Chromeraceae</taxon>
        <taxon>Chromera</taxon>
    </lineage>
</organism>
<dbReference type="EMBL" id="CDMZ01005940">
    <property type="protein sequence ID" value="CEM56083.1"/>
    <property type="molecule type" value="Genomic_DNA"/>
</dbReference>
<keyword evidence="1" id="KW-0677">Repeat</keyword>
<proteinExistence type="predicted"/>
<dbReference type="InterPro" id="IPR012677">
    <property type="entry name" value="Nucleotide-bd_a/b_plait_sf"/>
</dbReference>
<feature type="compositionally biased region" description="Basic residues" evidence="4">
    <location>
        <begin position="163"/>
        <end position="177"/>
    </location>
</feature>
<evidence type="ECO:0000256" key="4">
    <source>
        <dbReference type="SAM" id="MobiDB-lite"/>
    </source>
</evidence>
<accession>A0A0G4IFN9</accession>
<feature type="compositionally biased region" description="Pro residues" evidence="4">
    <location>
        <begin position="440"/>
        <end position="451"/>
    </location>
</feature>
<dbReference type="PANTHER" id="PTHR24012">
    <property type="entry name" value="RNA BINDING PROTEIN"/>
    <property type="match status" value="1"/>
</dbReference>
<dbReference type="SUPFAM" id="SSF54928">
    <property type="entry name" value="RNA-binding domain, RBD"/>
    <property type="match status" value="1"/>
</dbReference>
<evidence type="ECO:0000259" key="5">
    <source>
        <dbReference type="PROSITE" id="PS50102"/>
    </source>
</evidence>
<dbReference type="InterPro" id="IPR000504">
    <property type="entry name" value="RRM_dom"/>
</dbReference>
<name>A0A0G4IFN9_9ALVE</name>
<dbReference type="AlphaFoldDB" id="A0A0G4IFN9"/>
<feature type="domain" description="RRM" evidence="5">
    <location>
        <begin position="37"/>
        <end position="118"/>
    </location>
</feature>
<feature type="region of interest" description="Disordered" evidence="4">
    <location>
        <begin position="142"/>
        <end position="216"/>
    </location>
</feature>
<evidence type="ECO:0000256" key="2">
    <source>
        <dbReference type="ARBA" id="ARBA00022884"/>
    </source>
</evidence>
<dbReference type="Gene3D" id="3.30.70.330">
    <property type="match status" value="1"/>
</dbReference>
<dbReference type="CDD" id="cd00590">
    <property type="entry name" value="RRM_SF"/>
    <property type="match status" value="1"/>
</dbReference>
<sequence>MSYELQGFPYCPNQWGQAGEVELPKSIPSGKFGLLGTNMFAFGLPQSWDRQKLFDHFKVCGKINRCRVIKGEKKMSRGYGFVSFVEHRSALRALQRLNGLVIGSGASRKRLRVTIKLGEEKYFLAAMRACDRDEKTKKAQGACGLHDEAEEEEDVELSADASKKKKRRRESKRKKRGQQQQEENDEKEECGVGGEEATTAPPTPPPSQGPLPVSAHTSAVESLECHCCHLSGASNEHTNPRGPAEEVKESDTEVSTTRPSLSLSLSPSHAESDSPFHSEMGSQIVGVERGVVSADLVRDPFPFSLPQSTHLAPEESSEGEKTEKRGWAELTYSVPTQEAWGAELRYSPVATQKEASSFLAWTRMPPPVPSRPFVPHGDYPLPPLETKFDADLLYGQSLKEDMSLVPECQSFLQPEMMKRDTTNEYHQIEGGKGELFSAIPPIPPPSRPAPTPCASMRDRSRARAVDGRTVVPPKVRAKAMAISGGALCR</sequence>
<evidence type="ECO:0000256" key="1">
    <source>
        <dbReference type="ARBA" id="ARBA00022737"/>
    </source>
</evidence>
<protein>
    <recommendedName>
        <fullName evidence="5">RRM domain-containing protein</fullName>
    </recommendedName>
</protein>
<dbReference type="GO" id="GO:0003723">
    <property type="term" value="F:RNA binding"/>
    <property type="evidence" value="ECO:0007669"/>
    <property type="project" value="UniProtKB-UniRule"/>
</dbReference>
<feature type="region of interest" description="Disordered" evidence="4">
    <location>
        <begin position="231"/>
        <end position="278"/>
    </location>
</feature>
<gene>
    <name evidence="6" type="ORF">Cvel_14077</name>
</gene>
<dbReference type="VEuPathDB" id="CryptoDB:Cvel_14077"/>
<dbReference type="Pfam" id="PF00076">
    <property type="entry name" value="RRM_1"/>
    <property type="match status" value="1"/>
</dbReference>
<feature type="compositionally biased region" description="Basic and acidic residues" evidence="4">
    <location>
        <begin position="456"/>
        <end position="466"/>
    </location>
</feature>